<evidence type="ECO:0000256" key="8">
    <source>
        <dbReference type="SAM" id="MobiDB-lite"/>
    </source>
</evidence>
<keyword evidence="7" id="KW-0472">Membrane</keyword>
<evidence type="ECO:0000256" key="3">
    <source>
        <dbReference type="ARBA" id="ARBA00004906"/>
    </source>
</evidence>
<evidence type="ECO:0000256" key="2">
    <source>
        <dbReference type="ARBA" id="ARBA00004370"/>
    </source>
</evidence>
<comment type="pathway">
    <text evidence="3">Protein modification; protein ubiquitination.</text>
</comment>
<name>A0ABM1RVU7_LIMPO</name>
<dbReference type="PANTHER" id="PTHR46661">
    <property type="entry name" value="E3 UBIQUITIN-PROTEIN LIGASE ZNRF1-LIKE PROTEIN"/>
    <property type="match status" value="1"/>
</dbReference>
<organism evidence="9 10">
    <name type="scientific">Limulus polyphemus</name>
    <name type="common">Atlantic horseshoe crab</name>
    <dbReference type="NCBI Taxonomy" id="6850"/>
    <lineage>
        <taxon>Eukaryota</taxon>
        <taxon>Metazoa</taxon>
        <taxon>Ecdysozoa</taxon>
        <taxon>Arthropoda</taxon>
        <taxon>Chelicerata</taxon>
        <taxon>Merostomata</taxon>
        <taxon>Xiphosura</taxon>
        <taxon>Limulidae</taxon>
        <taxon>Limulus</taxon>
    </lineage>
</organism>
<accession>A0ABM1RVU7</accession>
<reference evidence="10" key="1">
    <citation type="submission" date="2025-08" db="UniProtKB">
        <authorList>
            <consortium name="RefSeq"/>
        </authorList>
    </citation>
    <scope>IDENTIFICATION</scope>
    <source>
        <tissue evidence="10">Muscle</tissue>
    </source>
</reference>
<feature type="region of interest" description="Disordered" evidence="8">
    <location>
        <begin position="1"/>
        <end position="87"/>
    </location>
</feature>
<feature type="compositionally biased region" description="Polar residues" evidence="8">
    <location>
        <begin position="40"/>
        <end position="60"/>
    </location>
</feature>
<evidence type="ECO:0000256" key="5">
    <source>
        <dbReference type="ARBA" id="ARBA00022679"/>
    </source>
</evidence>
<evidence type="ECO:0000256" key="1">
    <source>
        <dbReference type="ARBA" id="ARBA00000900"/>
    </source>
</evidence>
<comment type="subcellular location">
    <subcellularLocation>
        <location evidence="2">Membrane</location>
    </subcellularLocation>
</comment>
<evidence type="ECO:0000256" key="4">
    <source>
        <dbReference type="ARBA" id="ARBA00012483"/>
    </source>
</evidence>
<gene>
    <name evidence="10" type="primary">LOC106474512</name>
</gene>
<dbReference type="Proteomes" id="UP000694941">
    <property type="component" value="Unplaced"/>
</dbReference>
<evidence type="ECO:0000313" key="10">
    <source>
        <dbReference type="RefSeq" id="XP_022235502.1"/>
    </source>
</evidence>
<keyword evidence="5" id="KW-0808">Transferase</keyword>
<evidence type="ECO:0000313" key="9">
    <source>
        <dbReference type="Proteomes" id="UP000694941"/>
    </source>
</evidence>
<dbReference type="EC" id="2.3.2.27" evidence="4"/>
<keyword evidence="6" id="KW-0833">Ubl conjugation pathway</keyword>
<dbReference type="InterPro" id="IPR051878">
    <property type="entry name" value="ZNRF_ubiq-protein_ligase"/>
</dbReference>
<proteinExistence type="predicted"/>
<feature type="compositionally biased region" description="Low complexity" evidence="8">
    <location>
        <begin position="1"/>
        <end position="15"/>
    </location>
</feature>
<sequence>MGSKQSCSSSQSLSGTGDGQPMEVISDSQQTGSNIGGRQRFSSGIRQRTRSLTNVGSGQPEQVLGLSSVHGAGLGGSRSPDSDFGSPDEMLSFTGMFSAHSLPIQLLTLNGIKCPVCSKIVVSDDVEYHLVMCLTKPRLSYNDVLTTGSKSTGLVLSIPMTDVYEH</sequence>
<keyword evidence="9" id="KW-1185">Reference proteome</keyword>
<dbReference type="RefSeq" id="XP_022235502.1">
    <property type="nucleotide sequence ID" value="XM_022379794.1"/>
</dbReference>
<protein>
    <recommendedName>
        <fullName evidence="4">RING-type E3 ubiquitin transferase</fullName>
        <ecNumber evidence="4">2.3.2.27</ecNumber>
    </recommendedName>
</protein>
<dbReference type="PANTHER" id="PTHR46661:SF4">
    <property type="entry name" value="RING-TYPE DOMAIN-CONTAINING PROTEIN"/>
    <property type="match status" value="1"/>
</dbReference>
<dbReference type="GeneID" id="106474512"/>
<evidence type="ECO:0000256" key="6">
    <source>
        <dbReference type="ARBA" id="ARBA00022786"/>
    </source>
</evidence>
<comment type="catalytic activity">
    <reaction evidence="1">
        <text>S-ubiquitinyl-[E2 ubiquitin-conjugating enzyme]-L-cysteine + [acceptor protein]-L-lysine = [E2 ubiquitin-conjugating enzyme]-L-cysteine + N(6)-ubiquitinyl-[acceptor protein]-L-lysine.</text>
        <dbReference type="EC" id="2.3.2.27"/>
    </reaction>
</comment>
<evidence type="ECO:0000256" key="7">
    <source>
        <dbReference type="ARBA" id="ARBA00023136"/>
    </source>
</evidence>